<comment type="subcellular location">
    <subcellularLocation>
        <location evidence="1 7">Cell membrane</location>
        <topology evidence="1 7">Multi-pass membrane protein</topology>
    </subcellularLocation>
</comment>
<keyword evidence="4 7" id="KW-0812">Transmembrane</keyword>
<organism evidence="9 10">
    <name type="scientific">Protaetiibacter larvae</name>
    <dbReference type="NCBI Taxonomy" id="2592654"/>
    <lineage>
        <taxon>Bacteria</taxon>
        <taxon>Bacillati</taxon>
        <taxon>Actinomycetota</taxon>
        <taxon>Actinomycetes</taxon>
        <taxon>Micrococcales</taxon>
        <taxon>Microbacteriaceae</taxon>
        <taxon>Protaetiibacter</taxon>
    </lineage>
</organism>
<evidence type="ECO:0000313" key="9">
    <source>
        <dbReference type="EMBL" id="QEO08919.1"/>
    </source>
</evidence>
<proteinExistence type="inferred from homology"/>
<evidence type="ECO:0000256" key="6">
    <source>
        <dbReference type="ARBA" id="ARBA00023136"/>
    </source>
</evidence>
<evidence type="ECO:0000256" key="7">
    <source>
        <dbReference type="RuleBase" id="RU363032"/>
    </source>
</evidence>
<dbReference type="InterPro" id="IPR051322">
    <property type="entry name" value="AA_ABC_Transporter_Permease"/>
</dbReference>
<dbReference type="AlphaFoldDB" id="A0A5C1Y6H7"/>
<evidence type="ECO:0000256" key="3">
    <source>
        <dbReference type="ARBA" id="ARBA00022475"/>
    </source>
</evidence>
<dbReference type="PANTHER" id="PTHR30450:SF14">
    <property type="entry name" value="TRANSPORTER, PERMEASE PROTEIN, PUTATIVE-RELATED"/>
    <property type="match status" value="1"/>
</dbReference>
<feature type="transmembrane region" description="Helical" evidence="7">
    <location>
        <begin position="55"/>
        <end position="82"/>
    </location>
</feature>
<evidence type="ECO:0000256" key="4">
    <source>
        <dbReference type="ARBA" id="ARBA00022692"/>
    </source>
</evidence>
<evidence type="ECO:0000256" key="2">
    <source>
        <dbReference type="ARBA" id="ARBA00022448"/>
    </source>
</evidence>
<dbReference type="InterPro" id="IPR035906">
    <property type="entry name" value="MetI-like_sf"/>
</dbReference>
<sequence length="220" mass="23327">MREFDLEEFLPRFWKAIGETLLMASVSFVAAAILGVLLALWLYASRPGNILENRYVYAVINFIINLIRPVPFLIVAIAVVGLTRIVFGTGLGPLPQTLPLTIVASVAIARVIESNLVAVDPGAVEAGTSMGASPVRVLFTIVVPESLGPLVLGLTYILVALVDATAVAGTLGGGGLGYLAMNYGWARFDYTVIVIVVITLVILVQALQAVGNAVARRVMH</sequence>
<feature type="transmembrane region" description="Helical" evidence="7">
    <location>
        <begin position="21"/>
        <end position="43"/>
    </location>
</feature>
<accession>A0A5C1Y6H7</accession>
<evidence type="ECO:0000256" key="1">
    <source>
        <dbReference type="ARBA" id="ARBA00004651"/>
    </source>
</evidence>
<dbReference type="Gene3D" id="1.10.3720.10">
    <property type="entry name" value="MetI-like"/>
    <property type="match status" value="1"/>
</dbReference>
<dbReference type="RefSeq" id="WP_149324350.1">
    <property type="nucleotide sequence ID" value="NZ_CP043504.1"/>
</dbReference>
<dbReference type="InterPro" id="IPR000515">
    <property type="entry name" value="MetI-like"/>
</dbReference>
<dbReference type="EMBL" id="CP043504">
    <property type="protein sequence ID" value="QEO08919.1"/>
    <property type="molecule type" value="Genomic_DNA"/>
</dbReference>
<dbReference type="Proteomes" id="UP000322159">
    <property type="component" value="Chromosome"/>
</dbReference>
<dbReference type="PANTHER" id="PTHR30450">
    <property type="entry name" value="ABC TRANSPORTER PERMEASE"/>
    <property type="match status" value="1"/>
</dbReference>
<dbReference type="OrthoDB" id="9793490at2"/>
<feature type="transmembrane region" description="Helical" evidence="7">
    <location>
        <begin position="154"/>
        <end position="178"/>
    </location>
</feature>
<dbReference type="SUPFAM" id="SSF161098">
    <property type="entry name" value="MetI-like"/>
    <property type="match status" value="1"/>
</dbReference>
<name>A0A5C1Y6H7_9MICO</name>
<keyword evidence="2 7" id="KW-0813">Transport</keyword>
<dbReference type="Pfam" id="PF00528">
    <property type="entry name" value="BPD_transp_1"/>
    <property type="match status" value="1"/>
</dbReference>
<dbReference type="GO" id="GO:0005886">
    <property type="term" value="C:plasma membrane"/>
    <property type="evidence" value="ECO:0007669"/>
    <property type="project" value="UniProtKB-SubCell"/>
</dbReference>
<reference evidence="9 10" key="1">
    <citation type="submission" date="2019-09" db="EMBL/GenBank/DDBJ databases">
        <title>Genome sequencing of strain KACC 19322.</title>
        <authorList>
            <person name="Heo J."/>
            <person name="Kim S.-J."/>
            <person name="Kim J.-S."/>
            <person name="Hong S.-B."/>
            <person name="Kwon S.-W."/>
        </authorList>
    </citation>
    <scope>NUCLEOTIDE SEQUENCE [LARGE SCALE GENOMIC DNA]</scope>
    <source>
        <strain evidence="9 10">KACC 19322</strain>
    </source>
</reference>
<evidence type="ECO:0000313" key="10">
    <source>
        <dbReference type="Proteomes" id="UP000322159"/>
    </source>
</evidence>
<evidence type="ECO:0000259" key="8">
    <source>
        <dbReference type="PROSITE" id="PS50928"/>
    </source>
</evidence>
<comment type="similarity">
    <text evidence="7">Belongs to the binding-protein-dependent transport system permease family.</text>
</comment>
<gene>
    <name evidence="9" type="ORF">FLP23_02120</name>
</gene>
<evidence type="ECO:0000256" key="5">
    <source>
        <dbReference type="ARBA" id="ARBA00022989"/>
    </source>
</evidence>
<dbReference type="PROSITE" id="PS50928">
    <property type="entry name" value="ABC_TM1"/>
    <property type="match status" value="1"/>
</dbReference>
<keyword evidence="5 7" id="KW-1133">Transmembrane helix</keyword>
<dbReference type="GO" id="GO:0048473">
    <property type="term" value="P:D-methionine transmembrane transport"/>
    <property type="evidence" value="ECO:0007669"/>
    <property type="project" value="TreeGrafter"/>
</dbReference>
<dbReference type="CDD" id="cd06261">
    <property type="entry name" value="TM_PBP2"/>
    <property type="match status" value="1"/>
</dbReference>
<feature type="domain" description="ABC transmembrane type-1" evidence="8">
    <location>
        <begin position="17"/>
        <end position="211"/>
    </location>
</feature>
<keyword evidence="6 7" id="KW-0472">Membrane</keyword>
<protein>
    <submittedName>
        <fullName evidence="9">ABC transporter permease subunit</fullName>
    </submittedName>
</protein>
<keyword evidence="3" id="KW-1003">Cell membrane</keyword>
<dbReference type="KEGG" id="lyk:FLP23_02120"/>
<keyword evidence="10" id="KW-1185">Reference proteome</keyword>
<feature type="transmembrane region" description="Helical" evidence="7">
    <location>
        <begin position="190"/>
        <end position="210"/>
    </location>
</feature>